<reference evidence="3" key="2">
    <citation type="submission" date="2009-09" db="EMBL/GenBank/DDBJ databases">
        <title>Complete sequence of chromosome of Candidatus Accumulibacter phosphatis clade IIA str. UW-1.</title>
        <authorList>
            <consortium name="US DOE Joint Genome Institute"/>
            <person name="Martin H.G."/>
            <person name="Ivanova N."/>
            <person name="Kunin V."/>
            <person name="Warnecke F."/>
            <person name="Barry K."/>
            <person name="He S."/>
            <person name="Salamov A."/>
            <person name="Szeto E."/>
            <person name="Dalin E."/>
            <person name="Pangilinan J.L."/>
            <person name="Lapidus A."/>
            <person name="Lowry S."/>
            <person name="Kyrpides N.C."/>
            <person name="McMahon K.D."/>
            <person name="Hugenholtz P."/>
        </authorList>
    </citation>
    <scope>NUCLEOTIDE SEQUENCE [LARGE SCALE GENOMIC DNA]</scope>
    <source>
        <strain evidence="3">UW-1</strain>
    </source>
</reference>
<dbReference type="OrthoDB" id="5573966at2"/>
<organism evidence="3">
    <name type="scientific">Accumulibacter regalis</name>
    <dbReference type="NCBI Taxonomy" id="522306"/>
    <lineage>
        <taxon>Bacteria</taxon>
        <taxon>Pseudomonadati</taxon>
        <taxon>Pseudomonadota</taxon>
        <taxon>Betaproteobacteria</taxon>
        <taxon>Candidatus Accumulibacter</taxon>
    </lineage>
</organism>
<feature type="region of interest" description="Disordered" evidence="1">
    <location>
        <begin position="150"/>
        <end position="200"/>
    </location>
</feature>
<evidence type="ECO:0000259" key="2">
    <source>
        <dbReference type="Pfam" id="PF13436"/>
    </source>
</evidence>
<proteinExistence type="predicted"/>
<dbReference type="PROSITE" id="PS51257">
    <property type="entry name" value="PROKAR_LIPOPROTEIN"/>
    <property type="match status" value="1"/>
</dbReference>
<dbReference type="eggNOG" id="ENOG5032S0D">
    <property type="taxonomic scope" value="Bacteria"/>
</dbReference>
<evidence type="ECO:0000256" key="1">
    <source>
        <dbReference type="SAM" id="MobiDB-lite"/>
    </source>
</evidence>
<dbReference type="KEGG" id="app:CAP2UW1_3208"/>
<gene>
    <name evidence="3" type="ordered locus">CAP2UW1_3208</name>
</gene>
<dbReference type="InterPro" id="IPR025693">
    <property type="entry name" value="Gly-zipper_OmpA-like_dom"/>
</dbReference>
<dbReference type="HOGENOM" id="CLU_119887_1_0_4"/>
<evidence type="ECO:0000313" key="3">
    <source>
        <dbReference type="EMBL" id="ACV36478.1"/>
    </source>
</evidence>
<reference evidence="3" key="1">
    <citation type="submission" date="2009-08" db="EMBL/GenBank/DDBJ databases">
        <authorList>
            <consortium name="US DOE Joint Genome Institute"/>
            <person name="Lucas S."/>
            <person name="Copeland A."/>
            <person name="Lapidus A."/>
            <person name="Glavina del Rio T."/>
            <person name="Dalin E."/>
            <person name="Tice H."/>
            <person name="Bruce D."/>
            <person name="Barry K."/>
            <person name="Pitluck S."/>
            <person name="Lowry S."/>
            <person name="Larimer F."/>
            <person name="Land M."/>
            <person name="Hauser L."/>
            <person name="Kyrpides N."/>
            <person name="Ivanova N."/>
            <person name="McMahon K.D."/>
            <person name="Hugenholtz P."/>
        </authorList>
    </citation>
    <scope>NUCLEOTIDE SEQUENCE</scope>
    <source>
        <strain evidence="3">UW-1</strain>
    </source>
</reference>
<feature type="domain" description="Glycine-zipper-containing OmpA-like membrane" evidence="2">
    <location>
        <begin position="71"/>
        <end position="113"/>
    </location>
</feature>
<dbReference type="STRING" id="522306.CAP2UW1_3208"/>
<protein>
    <recommendedName>
        <fullName evidence="2">Glycine-zipper-containing OmpA-like membrane domain-containing protein</fullName>
    </recommendedName>
</protein>
<dbReference type="Pfam" id="PF13436">
    <property type="entry name" value="Gly-zipper_OmpA"/>
    <property type="match status" value="1"/>
</dbReference>
<sequence precursor="true">MQKRILWLPLVATSLLLVAGCVSVPAGPTVLVLPGQQKSFDLFQYDDIACRQYAQSLVAPAGQEAVNNAAGTAAVATVIGAAAGAIIGSASGQAGQGAAIGAGTGLLFGSAAGGNTAYLSSYELQRRYNVAYMQCMYARGNQLPGQAVYRQAPTPSRAPGAPQSAYPPANTPAPSSSSQSPASYPPPNTPAPAGVSSTRR</sequence>
<dbReference type="AlphaFoldDB" id="C7RVK5"/>
<accession>C7RVK5</accession>
<dbReference type="EMBL" id="CP001715">
    <property type="protein sequence ID" value="ACV36478.1"/>
    <property type="molecule type" value="Genomic_DNA"/>
</dbReference>
<feature type="compositionally biased region" description="Low complexity" evidence="1">
    <location>
        <begin position="164"/>
        <end position="182"/>
    </location>
</feature>
<name>C7RVK5_ACCRE</name>